<dbReference type="AlphaFoldDB" id="A0A067C6P4"/>
<name>A0A067C6P4_SAPPC</name>
<accession>A0A067C6P4</accession>
<evidence type="ECO:0008006" key="4">
    <source>
        <dbReference type="Google" id="ProtNLM"/>
    </source>
</evidence>
<dbReference type="RefSeq" id="XP_012204478.1">
    <property type="nucleotide sequence ID" value="XM_012349088.1"/>
</dbReference>
<feature type="compositionally biased region" description="Polar residues" evidence="1">
    <location>
        <begin position="168"/>
        <end position="178"/>
    </location>
</feature>
<evidence type="ECO:0000313" key="2">
    <source>
        <dbReference type="EMBL" id="KDO24830.1"/>
    </source>
</evidence>
<proteinExistence type="predicted"/>
<protein>
    <recommendedName>
        <fullName evidence="4">14-3-3 domain-containing protein</fullName>
    </recommendedName>
</protein>
<organism evidence="2 3">
    <name type="scientific">Saprolegnia parasitica (strain CBS 223.65)</name>
    <dbReference type="NCBI Taxonomy" id="695850"/>
    <lineage>
        <taxon>Eukaryota</taxon>
        <taxon>Sar</taxon>
        <taxon>Stramenopiles</taxon>
        <taxon>Oomycota</taxon>
        <taxon>Saprolegniomycetes</taxon>
        <taxon>Saprolegniales</taxon>
        <taxon>Saprolegniaceae</taxon>
        <taxon>Saprolegnia</taxon>
    </lineage>
</organism>
<sequence>MYSVEAVDEMELMVVDPAPIERALTACTTSLQAMVRANYTEETQSAAADACDAALVASSPSPPHHQEAWTRQGDRKNLVRDFVGAQTDYTHAWSVFPSTTSLSLPLKLTSTRWLVLYLDRQVEELRDECEAYPSAPASLPQLQHIARSWLQVLDADASEKKAGGKATCAQTRSSKLAK</sequence>
<keyword evidence="3" id="KW-1185">Reference proteome</keyword>
<reference evidence="2 3" key="1">
    <citation type="journal article" date="2013" name="PLoS Genet.">
        <title>Distinctive expansion of potential virulence genes in the genome of the oomycete fish pathogen Saprolegnia parasitica.</title>
        <authorList>
            <person name="Jiang R.H."/>
            <person name="de Bruijn I."/>
            <person name="Haas B.J."/>
            <person name="Belmonte R."/>
            <person name="Lobach L."/>
            <person name="Christie J."/>
            <person name="van den Ackerveken G."/>
            <person name="Bottin A."/>
            <person name="Bulone V."/>
            <person name="Diaz-Moreno S.M."/>
            <person name="Dumas B."/>
            <person name="Fan L."/>
            <person name="Gaulin E."/>
            <person name="Govers F."/>
            <person name="Grenville-Briggs L.J."/>
            <person name="Horner N.R."/>
            <person name="Levin J.Z."/>
            <person name="Mammella M."/>
            <person name="Meijer H.J."/>
            <person name="Morris P."/>
            <person name="Nusbaum C."/>
            <person name="Oome S."/>
            <person name="Phillips A.J."/>
            <person name="van Rooyen D."/>
            <person name="Rzeszutek E."/>
            <person name="Saraiva M."/>
            <person name="Secombes C.J."/>
            <person name="Seidl M.F."/>
            <person name="Snel B."/>
            <person name="Stassen J.H."/>
            <person name="Sykes S."/>
            <person name="Tripathy S."/>
            <person name="van den Berg H."/>
            <person name="Vega-Arreguin J.C."/>
            <person name="Wawra S."/>
            <person name="Young S.K."/>
            <person name="Zeng Q."/>
            <person name="Dieguez-Uribeondo J."/>
            <person name="Russ C."/>
            <person name="Tyler B.M."/>
            <person name="van West P."/>
        </authorList>
    </citation>
    <scope>NUCLEOTIDE SEQUENCE [LARGE SCALE GENOMIC DNA]</scope>
    <source>
        <strain evidence="2 3">CBS 223.65</strain>
    </source>
</reference>
<evidence type="ECO:0000256" key="1">
    <source>
        <dbReference type="SAM" id="MobiDB-lite"/>
    </source>
</evidence>
<dbReference type="GeneID" id="24131816"/>
<gene>
    <name evidence="2" type="ORF">SPRG_09663</name>
</gene>
<dbReference type="VEuPathDB" id="FungiDB:SPRG_09663"/>
<dbReference type="OrthoDB" id="76549at2759"/>
<dbReference type="EMBL" id="KK583238">
    <property type="protein sequence ID" value="KDO24830.1"/>
    <property type="molecule type" value="Genomic_DNA"/>
</dbReference>
<dbReference type="KEGG" id="spar:SPRG_09663"/>
<evidence type="ECO:0000313" key="3">
    <source>
        <dbReference type="Proteomes" id="UP000030745"/>
    </source>
</evidence>
<dbReference type="Proteomes" id="UP000030745">
    <property type="component" value="Unassembled WGS sequence"/>
</dbReference>
<feature type="region of interest" description="Disordered" evidence="1">
    <location>
        <begin position="159"/>
        <end position="178"/>
    </location>
</feature>